<dbReference type="GO" id="GO:0019632">
    <property type="term" value="P:shikimate metabolic process"/>
    <property type="evidence" value="ECO:0007669"/>
    <property type="project" value="TreeGrafter"/>
</dbReference>
<feature type="domain" description="Shikimate dehydrogenase substrate binding N-terminal" evidence="4">
    <location>
        <begin position="13"/>
        <end position="96"/>
    </location>
</feature>
<evidence type="ECO:0000256" key="2">
    <source>
        <dbReference type="ARBA" id="ARBA00023002"/>
    </source>
</evidence>
<organism evidence="5 6">
    <name type="scientific">Pseudooceanicola algae</name>
    <dbReference type="NCBI Taxonomy" id="1537215"/>
    <lineage>
        <taxon>Bacteria</taxon>
        <taxon>Pseudomonadati</taxon>
        <taxon>Pseudomonadota</taxon>
        <taxon>Alphaproteobacteria</taxon>
        <taxon>Rhodobacterales</taxon>
        <taxon>Paracoccaceae</taxon>
        <taxon>Pseudooceanicola</taxon>
    </lineage>
</organism>
<dbReference type="OrthoDB" id="7873617at2"/>
<gene>
    <name evidence="5" type="primary">aroE_2</name>
    <name evidence="5" type="ORF">PSAL_035510</name>
</gene>
<dbReference type="Proteomes" id="UP000283786">
    <property type="component" value="Plasmid p202"/>
</dbReference>
<dbReference type="EMBL" id="CP060437">
    <property type="protein sequence ID" value="QPM92287.1"/>
    <property type="molecule type" value="Genomic_DNA"/>
</dbReference>
<evidence type="ECO:0000259" key="4">
    <source>
        <dbReference type="Pfam" id="PF08501"/>
    </source>
</evidence>
<dbReference type="SUPFAM" id="SSF51735">
    <property type="entry name" value="NAD(P)-binding Rossmann-fold domains"/>
    <property type="match status" value="1"/>
</dbReference>
<geneLocation type="plasmid" evidence="5 6">
    <name>p202</name>
</geneLocation>
<dbReference type="GO" id="GO:0050661">
    <property type="term" value="F:NADP binding"/>
    <property type="evidence" value="ECO:0007669"/>
    <property type="project" value="TreeGrafter"/>
</dbReference>
<dbReference type="GO" id="GO:0009423">
    <property type="term" value="P:chorismate biosynthetic process"/>
    <property type="evidence" value="ECO:0007669"/>
    <property type="project" value="TreeGrafter"/>
</dbReference>
<dbReference type="InterPro" id="IPR046346">
    <property type="entry name" value="Aminoacid_DH-like_N_sf"/>
</dbReference>
<dbReference type="InterPro" id="IPR036291">
    <property type="entry name" value="NAD(P)-bd_dom_sf"/>
</dbReference>
<dbReference type="GO" id="GO:0009073">
    <property type="term" value="P:aromatic amino acid family biosynthetic process"/>
    <property type="evidence" value="ECO:0007669"/>
    <property type="project" value="UniProtKB-KW"/>
</dbReference>
<dbReference type="InterPro" id="IPR022893">
    <property type="entry name" value="Shikimate_DH_fam"/>
</dbReference>
<proteinExistence type="predicted"/>
<name>A0A418SD49_9RHOB</name>
<reference evidence="5 6" key="1">
    <citation type="submission" date="2020-08" db="EMBL/GenBank/DDBJ databases">
        <title>Genome sequence of Rhodobacteraceae bacterium Lw-13e.</title>
        <authorList>
            <person name="Poehlein A."/>
            <person name="Wolter L."/>
            <person name="Daniel R."/>
            <person name="Brinkhoff T."/>
        </authorList>
    </citation>
    <scope>NUCLEOTIDE SEQUENCE [LARGE SCALE GENOMIC DNA]</scope>
    <source>
        <strain evidence="5 6">Lw-13e</strain>
        <plasmid evidence="5 6">p202</plasmid>
    </source>
</reference>
<evidence type="ECO:0000256" key="3">
    <source>
        <dbReference type="ARBA" id="ARBA00023141"/>
    </source>
</evidence>
<accession>A0A418SD49</accession>
<protein>
    <submittedName>
        <fullName evidence="5">Shikimate dehydrogenase</fullName>
        <ecNumber evidence="5">1.1.1.25</ecNumber>
    </submittedName>
</protein>
<dbReference type="RefSeq" id="WP_119840534.1">
    <property type="nucleotide sequence ID" value="NZ_CP060437.1"/>
</dbReference>
<dbReference type="KEGG" id="palw:PSAL_035510"/>
<sequence length="266" mass="27102">MKTDLTATRVIPILGDPVAQVSTPGIWNAQFARTGQDAVCVPISLPAQGLDAFVAWVRLSDNLPGFLTTIPHKAALTEACDRVEPDAQILGVVNTIRRDPDGTLIGEMFDGHGMLDAIEATGARIRGARIALCGAGAAGSAIAIQAIRRGAAGLFISDMVPAQAEALVARLAGLGKTELATGPAEMADAAEILINASPAGSPGMLDAPFPAKVIEAATCVADAVTDPAETVLIALARAAGVRVVQGAEMAAHQGARMRAFLGLEAG</sequence>
<dbReference type="GO" id="GO:0005829">
    <property type="term" value="C:cytosol"/>
    <property type="evidence" value="ECO:0007669"/>
    <property type="project" value="TreeGrafter"/>
</dbReference>
<keyword evidence="3" id="KW-0057">Aromatic amino acid biosynthesis</keyword>
<keyword evidence="2 5" id="KW-0560">Oxidoreductase</keyword>
<keyword evidence="6" id="KW-1185">Reference proteome</keyword>
<dbReference type="AlphaFoldDB" id="A0A418SD49"/>
<dbReference type="PANTHER" id="PTHR21089:SF1">
    <property type="entry name" value="BIFUNCTIONAL 3-DEHYDROQUINATE DEHYDRATASE_SHIKIMATE DEHYDROGENASE, CHLOROPLASTIC"/>
    <property type="match status" value="1"/>
</dbReference>
<keyword evidence="5" id="KW-0614">Plasmid</keyword>
<dbReference type="Gene3D" id="3.40.50.10860">
    <property type="entry name" value="Leucine Dehydrogenase, chain A, domain 1"/>
    <property type="match status" value="1"/>
</dbReference>
<dbReference type="Pfam" id="PF08501">
    <property type="entry name" value="Shikimate_dh_N"/>
    <property type="match status" value="1"/>
</dbReference>
<dbReference type="PANTHER" id="PTHR21089">
    <property type="entry name" value="SHIKIMATE DEHYDROGENASE"/>
    <property type="match status" value="1"/>
</dbReference>
<dbReference type="EC" id="1.1.1.25" evidence="5"/>
<dbReference type="Gene3D" id="3.40.50.720">
    <property type="entry name" value="NAD(P)-binding Rossmann-like Domain"/>
    <property type="match status" value="1"/>
</dbReference>
<dbReference type="GO" id="GO:0004764">
    <property type="term" value="F:shikimate 3-dehydrogenase (NADP+) activity"/>
    <property type="evidence" value="ECO:0007669"/>
    <property type="project" value="UniProtKB-EC"/>
</dbReference>
<keyword evidence="3" id="KW-0028">Amino-acid biosynthesis</keyword>
<dbReference type="InterPro" id="IPR013708">
    <property type="entry name" value="Shikimate_DH-bd_N"/>
</dbReference>
<comment type="pathway">
    <text evidence="1">Metabolic intermediate biosynthesis; chorismate biosynthesis; chorismate from D-erythrose 4-phosphate and phosphoenolpyruvate: step 4/7.</text>
</comment>
<dbReference type="SUPFAM" id="SSF53223">
    <property type="entry name" value="Aminoacid dehydrogenase-like, N-terminal domain"/>
    <property type="match status" value="1"/>
</dbReference>
<evidence type="ECO:0000313" key="5">
    <source>
        <dbReference type="EMBL" id="QPM92287.1"/>
    </source>
</evidence>
<evidence type="ECO:0000256" key="1">
    <source>
        <dbReference type="ARBA" id="ARBA00004871"/>
    </source>
</evidence>
<evidence type="ECO:0000313" key="6">
    <source>
        <dbReference type="Proteomes" id="UP000283786"/>
    </source>
</evidence>